<evidence type="ECO:0000259" key="2">
    <source>
        <dbReference type="Pfam" id="PF01764"/>
    </source>
</evidence>
<dbReference type="GO" id="GO:0006629">
    <property type="term" value="P:lipid metabolic process"/>
    <property type="evidence" value="ECO:0007669"/>
    <property type="project" value="InterPro"/>
</dbReference>
<reference evidence="3" key="2">
    <citation type="submission" date="2024-10" db="UniProtKB">
        <authorList>
            <consortium name="EnsemblProtists"/>
        </authorList>
    </citation>
    <scope>IDENTIFICATION</scope>
</reference>
<evidence type="ECO:0000313" key="4">
    <source>
        <dbReference type="Proteomes" id="UP000013827"/>
    </source>
</evidence>
<evidence type="ECO:0000313" key="3">
    <source>
        <dbReference type="EnsemblProtists" id="EOD17384"/>
    </source>
</evidence>
<accession>A0A0D3J1J9</accession>
<dbReference type="KEGG" id="ehx:EMIHUDRAFT_210059"/>
<dbReference type="HOGENOM" id="CLU_654588_0_0_1"/>
<dbReference type="PANTHER" id="PTHR45856:SF24">
    <property type="entry name" value="FUNGAL LIPASE-LIKE DOMAIN-CONTAINING PROTEIN"/>
    <property type="match status" value="1"/>
</dbReference>
<keyword evidence="4" id="KW-1185">Reference proteome</keyword>
<feature type="domain" description="Fungal lipase-type" evidence="2">
    <location>
        <begin position="195"/>
        <end position="338"/>
    </location>
</feature>
<dbReference type="Proteomes" id="UP000013827">
    <property type="component" value="Unassembled WGS sequence"/>
</dbReference>
<dbReference type="EnsemblProtists" id="EOD17384">
    <property type="protein sequence ID" value="EOD17384"/>
    <property type="gene ID" value="EMIHUDRAFT_210059"/>
</dbReference>
<organism evidence="3 4">
    <name type="scientific">Emiliania huxleyi (strain CCMP1516)</name>
    <dbReference type="NCBI Taxonomy" id="280463"/>
    <lineage>
        <taxon>Eukaryota</taxon>
        <taxon>Haptista</taxon>
        <taxon>Haptophyta</taxon>
        <taxon>Prymnesiophyceae</taxon>
        <taxon>Isochrysidales</taxon>
        <taxon>Noelaerhabdaceae</taxon>
        <taxon>Emiliania</taxon>
    </lineage>
</organism>
<dbReference type="GeneID" id="17263534"/>
<feature type="region of interest" description="Disordered" evidence="1">
    <location>
        <begin position="351"/>
        <end position="370"/>
    </location>
</feature>
<evidence type="ECO:0000256" key="1">
    <source>
        <dbReference type="SAM" id="MobiDB-lite"/>
    </source>
</evidence>
<reference evidence="4" key="1">
    <citation type="journal article" date="2013" name="Nature">
        <title>Pan genome of the phytoplankton Emiliania underpins its global distribution.</title>
        <authorList>
            <person name="Read B.A."/>
            <person name="Kegel J."/>
            <person name="Klute M.J."/>
            <person name="Kuo A."/>
            <person name="Lefebvre S.C."/>
            <person name="Maumus F."/>
            <person name="Mayer C."/>
            <person name="Miller J."/>
            <person name="Monier A."/>
            <person name="Salamov A."/>
            <person name="Young J."/>
            <person name="Aguilar M."/>
            <person name="Claverie J.M."/>
            <person name="Frickenhaus S."/>
            <person name="Gonzalez K."/>
            <person name="Herman E.K."/>
            <person name="Lin Y.C."/>
            <person name="Napier J."/>
            <person name="Ogata H."/>
            <person name="Sarno A.F."/>
            <person name="Shmutz J."/>
            <person name="Schroeder D."/>
            <person name="de Vargas C."/>
            <person name="Verret F."/>
            <person name="von Dassow P."/>
            <person name="Valentin K."/>
            <person name="Van de Peer Y."/>
            <person name="Wheeler G."/>
            <person name="Dacks J.B."/>
            <person name="Delwiche C.F."/>
            <person name="Dyhrman S.T."/>
            <person name="Glockner G."/>
            <person name="John U."/>
            <person name="Richards T."/>
            <person name="Worden A.Z."/>
            <person name="Zhang X."/>
            <person name="Grigoriev I.V."/>
            <person name="Allen A.E."/>
            <person name="Bidle K."/>
            <person name="Borodovsky M."/>
            <person name="Bowler C."/>
            <person name="Brownlee C."/>
            <person name="Cock J.M."/>
            <person name="Elias M."/>
            <person name="Gladyshev V.N."/>
            <person name="Groth M."/>
            <person name="Guda C."/>
            <person name="Hadaegh A."/>
            <person name="Iglesias-Rodriguez M.D."/>
            <person name="Jenkins J."/>
            <person name="Jones B.M."/>
            <person name="Lawson T."/>
            <person name="Leese F."/>
            <person name="Lindquist E."/>
            <person name="Lobanov A."/>
            <person name="Lomsadze A."/>
            <person name="Malik S.B."/>
            <person name="Marsh M.E."/>
            <person name="Mackinder L."/>
            <person name="Mock T."/>
            <person name="Mueller-Roeber B."/>
            <person name="Pagarete A."/>
            <person name="Parker M."/>
            <person name="Probert I."/>
            <person name="Quesneville H."/>
            <person name="Raines C."/>
            <person name="Rensing S.A."/>
            <person name="Riano-Pachon D.M."/>
            <person name="Richier S."/>
            <person name="Rokitta S."/>
            <person name="Shiraiwa Y."/>
            <person name="Soanes D.M."/>
            <person name="van der Giezen M."/>
            <person name="Wahlund T.M."/>
            <person name="Williams B."/>
            <person name="Wilson W."/>
            <person name="Wolfe G."/>
            <person name="Wurch L.L."/>
        </authorList>
    </citation>
    <scope>NUCLEOTIDE SEQUENCE</scope>
</reference>
<dbReference type="InterPro" id="IPR029058">
    <property type="entry name" value="AB_hydrolase_fold"/>
</dbReference>
<dbReference type="eggNOG" id="KOG4569">
    <property type="taxonomic scope" value="Eukaryota"/>
</dbReference>
<name>A0A0D3J1J9_EMIH1</name>
<protein>
    <recommendedName>
        <fullName evidence="2">Fungal lipase-type domain-containing protein</fullName>
    </recommendedName>
</protein>
<dbReference type="SUPFAM" id="SSF53474">
    <property type="entry name" value="alpha/beta-Hydrolases"/>
    <property type="match status" value="1"/>
</dbReference>
<sequence>MISPPHSPRTLHVCRRRHLLLFVSAASVSLVSLIGAPCRQALLDSLDSVVWSLKAATEWRVRALLDSEPLAGDPRTISLPLDDGCHAPASRPAEVSPPLNLTAAKLLMQLNAVLLCSVGGIQTWSCGRCDAVAPPPLNTTLLASSCNPGMPSCEAYWKAASLVGEVARFATQAPPVEDGPELAALLVLPQERWVVVAFRGTRDLDAGAWMTNFQTWQDDVAGGSCGERVHHGWGESWVQLRGRVRQGVEALLAEHPTYRLVVTGHSCGASLATLMAAEWAADGSLSALSPPPLLYSFASPRVGNAAFAASVDATLARRGLTLWRVVNQRDSIPHVPPDVASLTPLTHAHARGARRLAPEPHQPQSQWQHAGTQVWLTPDSGGTEAEVCAAGSCNDAVPGYRLSILDHTTYFGVSSAGSNC</sequence>
<dbReference type="InterPro" id="IPR002921">
    <property type="entry name" value="Fungal_lipase-type"/>
</dbReference>
<dbReference type="Pfam" id="PF01764">
    <property type="entry name" value="Lipase_3"/>
    <property type="match status" value="1"/>
</dbReference>
<dbReference type="InterPro" id="IPR051218">
    <property type="entry name" value="Sec_MonoDiacylglyc_Lipase"/>
</dbReference>
<dbReference type="PANTHER" id="PTHR45856">
    <property type="entry name" value="ALPHA/BETA-HYDROLASES SUPERFAMILY PROTEIN"/>
    <property type="match status" value="1"/>
</dbReference>
<dbReference type="PaxDb" id="2903-EOD17384"/>
<proteinExistence type="predicted"/>
<dbReference type="RefSeq" id="XP_005769813.1">
    <property type="nucleotide sequence ID" value="XM_005769756.1"/>
</dbReference>
<dbReference type="AlphaFoldDB" id="A0A0D3J1J9"/>
<dbReference type="Gene3D" id="3.40.50.1820">
    <property type="entry name" value="alpha/beta hydrolase"/>
    <property type="match status" value="1"/>
</dbReference>
<dbReference type="CDD" id="cd00519">
    <property type="entry name" value="Lipase_3"/>
    <property type="match status" value="1"/>
</dbReference>